<dbReference type="Pfam" id="PF13518">
    <property type="entry name" value="HTH_28"/>
    <property type="match status" value="1"/>
</dbReference>
<accession>A0A6C2U0X8</accession>
<name>A0A6C2U0X8_PONDE</name>
<evidence type="ECO:0000313" key="3">
    <source>
        <dbReference type="Proteomes" id="UP000366872"/>
    </source>
</evidence>
<dbReference type="AlphaFoldDB" id="A0A6C2U0X8"/>
<evidence type="ECO:0000259" key="1">
    <source>
        <dbReference type="Pfam" id="PF13518"/>
    </source>
</evidence>
<dbReference type="SUPFAM" id="SSF46689">
    <property type="entry name" value="Homeodomain-like"/>
    <property type="match status" value="1"/>
</dbReference>
<proteinExistence type="predicted"/>
<dbReference type="InterPro" id="IPR009057">
    <property type="entry name" value="Homeodomain-like_sf"/>
</dbReference>
<dbReference type="InterPro" id="IPR055247">
    <property type="entry name" value="InsJ-like_HTH"/>
</dbReference>
<evidence type="ECO:0000313" key="2">
    <source>
        <dbReference type="EMBL" id="VGO13537.1"/>
    </source>
</evidence>
<reference evidence="2 3" key="1">
    <citation type="submission" date="2019-04" db="EMBL/GenBank/DDBJ databases">
        <authorList>
            <person name="Van Vliet M D."/>
        </authorList>
    </citation>
    <scope>NUCLEOTIDE SEQUENCE [LARGE SCALE GENOMIC DNA]</scope>
    <source>
        <strain evidence="2 3">F1</strain>
    </source>
</reference>
<organism evidence="2 3">
    <name type="scientific">Pontiella desulfatans</name>
    <dbReference type="NCBI Taxonomy" id="2750659"/>
    <lineage>
        <taxon>Bacteria</taxon>
        <taxon>Pseudomonadati</taxon>
        <taxon>Kiritimatiellota</taxon>
        <taxon>Kiritimatiellia</taxon>
        <taxon>Kiritimatiellales</taxon>
        <taxon>Pontiellaceae</taxon>
        <taxon>Pontiella</taxon>
    </lineage>
</organism>
<dbReference type="EMBL" id="CAAHFG010000001">
    <property type="protein sequence ID" value="VGO13537.1"/>
    <property type="molecule type" value="Genomic_DNA"/>
</dbReference>
<keyword evidence="3" id="KW-1185">Reference proteome</keyword>
<gene>
    <name evidence="2" type="ORF">PDESU_02094</name>
</gene>
<sequence length="124" mass="14233">MLMFMGIATSEVRKKAIEAYESGKGTQSDIARMFDVDIRTFQRWLSCYRQNGRTSPLPRGHRHAVFEGGDLEYLDRLISEHPDATLEELRDMSGTTASIMSVKRASDRLGYRFKKNASRQRART</sequence>
<dbReference type="Gene3D" id="1.10.10.10">
    <property type="entry name" value="Winged helix-like DNA-binding domain superfamily/Winged helix DNA-binding domain"/>
    <property type="match status" value="1"/>
</dbReference>
<feature type="domain" description="Insertion element IS150 protein InsJ-like helix-turn-helix" evidence="1">
    <location>
        <begin position="13"/>
        <end position="60"/>
    </location>
</feature>
<dbReference type="InterPro" id="IPR036388">
    <property type="entry name" value="WH-like_DNA-bd_sf"/>
</dbReference>
<protein>
    <recommendedName>
        <fullName evidence="1">Insertion element IS150 protein InsJ-like helix-turn-helix domain-containing protein</fullName>
    </recommendedName>
</protein>
<dbReference type="Proteomes" id="UP000366872">
    <property type="component" value="Unassembled WGS sequence"/>
</dbReference>